<organism evidence="2">
    <name type="scientific">Sesamum latifolium</name>
    <dbReference type="NCBI Taxonomy" id="2727402"/>
    <lineage>
        <taxon>Eukaryota</taxon>
        <taxon>Viridiplantae</taxon>
        <taxon>Streptophyta</taxon>
        <taxon>Embryophyta</taxon>
        <taxon>Tracheophyta</taxon>
        <taxon>Spermatophyta</taxon>
        <taxon>Magnoliopsida</taxon>
        <taxon>eudicotyledons</taxon>
        <taxon>Gunneridae</taxon>
        <taxon>Pentapetalae</taxon>
        <taxon>asterids</taxon>
        <taxon>lamiids</taxon>
        <taxon>Lamiales</taxon>
        <taxon>Pedaliaceae</taxon>
        <taxon>Sesamum</taxon>
    </lineage>
</organism>
<dbReference type="Pfam" id="PF03372">
    <property type="entry name" value="Exo_endo_phos"/>
    <property type="match status" value="1"/>
</dbReference>
<dbReference type="Gene3D" id="3.60.10.10">
    <property type="entry name" value="Endonuclease/exonuclease/phosphatase"/>
    <property type="match status" value="1"/>
</dbReference>
<comment type="caution">
    <text evidence="2">The sequence shown here is derived from an EMBL/GenBank/DDBJ whole genome shotgun (WGS) entry which is preliminary data.</text>
</comment>
<dbReference type="PANTHER" id="PTHR33710">
    <property type="entry name" value="BNAC02G09200D PROTEIN"/>
    <property type="match status" value="1"/>
</dbReference>
<reference evidence="2" key="2">
    <citation type="journal article" date="2024" name="Plant">
        <title>Genomic evolution and insights into agronomic trait innovations of Sesamum species.</title>
        <authorList>
            <person name="Miao H."/>
            <person name="Wang L."/>
            <person name="Qu L."/>
            <person name="Liu H."/>
            <person name="Sun Y."/>
            <person name="Le M."/>
            <person name="Wang Q."/>
            <person name="Wei S."/>
            <person name="Zheng Y."/>
            <person name="Lin W."/>
            <person name="Duan Y."/>
            <person name="Cao H."/>
            <person name="Xiong S."/>
            <person name="Wang X."/>
            <person name="Wei L."/>
            <person name="Li C."/>
            <person name="Ma Q."/>
            <person name="Ju M."/>
            <person name="Zhao R."/>
            <person name="Li G."/>
            <person name="Mu C."/>
            <person name="Tian Q."/>
            <person name="Mei H."/>
            <person name="Zhang T."/>
            <person name="Gao T."/>
            <person name="Zhang H."/>
        </authorList>
    </citation>
    <scope>NUCLEOTIDE SEQUENCE</scope>
    <source>
        <strain evidence="2">KEN1</strain>
    </source>
</reference>
<name>A0AAW2X0S3_9LAMI</name>
<dbReference type="InterPro" id="IPR005135">
    <property type="entry name" value="Endo/exonuclease/phosphatase"/>
</dbReference>
<evidence type="ECO:0000313" key="2">
    <source>
        <dbReference type="EMBL" id="KAL0447807.1"/>
    </source>
</evidence>
<evidence type="ECO:0000259" key="1">
    <source>
        <dbReference type="Pfam" id="PF03372"/>
    </source>
</evidence>
<dbReference type="PANTHER" id="PTHR33710:SF77">
    <property type="entry name" value="DNASE I-LIKE SUPERFAMILY PROTEIN"/>
    <property type="match status" value="1"/>
</dbReference>
<proteinExistence type="predicted"/>
<sequence>MKIICWNCQGLGPPWTVCTLNELIRLYDPGLVFLSETKCRNRKCEYLKEKYNMYGINVDARGKSGGLILLWRKDVNLVIQSFSSSHIDTSIVSEIGEAGWRFTGIYGQPDAARRGETWQLLKHLSRLSSRSWVCAGDFNEIMCQEEKSGKIMRPWRHIEAFRECMTDCNLTDLGFQGHLFTWCNMREPPKTVNARLDRPVATPDWRLRFPHACVTHLPRRGLDHCPLLLQLEPGPNVDRKGPKKFFRFEAMWSRASDCEDVIRKFWSGGDDSCAGERVWQRLQAVRGGLNDWDKTCFGHVGRRIQELEKKLESKSGEPASGANWAEYRRDKKELEELLNREETM</sequence>
<dbReference type="EMBL" id="JACGWN010000006">
    <property type="protein sequence ID" value="KAL0447807.1"/>
    <property type="molecule type" value="Genomic_DNA"/>
</dbReference>
<dbReference type="AlphaFoldDB" id="A0AAW2X0S3"/>
<dbReference type="GO" id="GO:0003824">
    <property type="term" value="F:catalytic activity"/>
    <property type="evidence" value="ECO:0007669"/>
    <property type="project" value="InterPro"/>
</dbReference>
<dbReference type="InterPro" id="IPR036691">
    <property type="entry name" value="Endo/exonu/phosph_ase_sf"/>
</dbReference>
<gene>
    <name evidence="2" type="ORF">Slati_1908600</name>
</gene>
<feature type="domain" description="Endonuclease/exonuclease/phosphatase" evidence="1">
    <location>
        <begin position="6"/>
        <end position="218"/>
    </location>
</feature>
<dbReference type="SUPFAM" id="SSF56219">
    <property type="entry name" value="DNase I-like"/>
    <property type="match status" value="1"/>
</dbReference>
<protein>
    <recommendedName>
        <fullName evidence="1">Endonuclease/exonuclease/phosphatase domain-containing protein</fullName>
    </recommendedName>
</protein>
<accession>A0AAW2X0S3</accession>
<reference evidence="2" key="1">
    <citation type="submission" date="2020-06" db="EMBL/GenBank/DDBJ databases">
        <authorList>
            <person name="Li T."/>
            <person name="Hu X."/>
            <person name="Zhang T."/>
            <person name="Song X."/>
            <person name="Zhang H."/>
            <person name="Dai N."/>
            <person name="Sheng W."/>
            <person name="Hou X."/>
            <person name="Wei L."/>
        </authorList>
    </citation>
    <scope>NUCLEOTIDE SEQUENCE</scope>
    <source>
        <strain evidence="2">KEN1</strain>
        <tissue evidence="2">Leaf</tissue>
    </source>
</reference>